<evidence type="ECO:0008006" key="6">
    <source>
        <dbReference type="Google" id="ProtNLM"/>
    </source>
</evidence>
<dbReference type="PANTHER" id="PTHR34145:SF28">
    <property type="entry name" value="F-BOX DOMAIN-CONTAINING PROTEIN"/>
    <property type="match status" value="1"/>
</dbReference>
<evidence type="ECO:0000259" key="3">
    <source>
        <dbReference type="Pfam" id="PF24758"/>
    </source>
</evidence>
<evidence type="ECO:0000313" key="4">
    <source>
        <dbReference type="EMBL" id="KAJ9190270.1"/>
    </source>
</evidence>
<protein>
    <recommendedName>
        <fullName evidence="6">F-box domain-containing protein</fullName>
    </recommendedName>
</protein>
<dbReference type="Gene3D" id="3.80.10.10">
    <property type="entry name" value="Ribonuclease Inhibitor"/>
    <property type="match status" value="1"/>
</dbReference>
<dbReference type="InterPro" id="IPR053772">
    <property type="entry name" value="At1g61320/At1g61330-like"/>
</dbReference>
<feature type="domain" description="F-box" evidence="1">
    <location>
        <begin position="20"/>
        <end position="57"/>
    </location>
</feature>
<dbReference type="Pfam" id="PF24758">
    <property type="entry name" value="LRR_At5g56370"/>
    <property type="match status" value="1"/>
</dbReference>
<dbReference type="EMBL" id="JARPOI010000001">
    <property type="protein sequence ID" value="KAJ9190270.1"/>
    <property type="molecule type" value="Genomic_DNA"/>
</dbReference>
<reference evidence="4" key="1">
    <citation type="journal article" date="2023" name="Plant Biotechnol. J.">
        <title>Chromosome-level wild Hevea brasiliensis genome provides new tools for genomic-assisted breeding and valuable loci to elevate rubber yield.</title>
        <authorList>
            <person name="Cheng H."/>
            <person name="Song X."/>
            <person name="Hu Y."/>
            <person name="Wu T."/>
            <person name="Yang Q."/>
            <person name="An Z."/>
            <person name="Feng S."/>
            <person name="Deng Z."/>
            <person name="Wu W."/>
            <person name="Zeng X."/>
            <person name="Tu M."/>
            <person name="Wang X."/>
            <person name="Huang H."/>
        </authorList>
    </citation>
    <scope>NUCLEOTIDE SEQUENCE</scope>
    <source>
        <strain evidence="4">MT/VB/25A 57/8</strain>
    </source>
</reference>
<dbReference type="SUPFAM" id="SSF52047">
    <property type="entry name" value="RNI-like"/>
    <property type="match status" value="1"/>
</dbReference>
<dbReference type="Pfam" id="PF23622">
    <property type="entry name" value="LRR_At1g61320_AtMIF1"/>
    <property type="match status" value="1"/>
</dbReference>
<feature type="domain" description="At1g61320/AtMIF1 LRR" evidence="2">
    <location>
        <begin position="304"/>
        <end position="380"/>
    </location>
</feature>
<proteinExistence type="predicted"/>
<organism evidence="4 5">
    <name type="scientific">Hevea brasiliensis</name>
    <name type="common">Para rubber tree</name>
    <name type="synonym">Siphonia brasiliensis</name>
    <dbReference type="NCBI Taxonomy" id="3981"/>
    <lineage>
        <taxon>Eukaryota</taxon>
        <taxon>Viridiplantae</taxon>
        <taxon>Streptophyta</taxon>
        <taxon>Embryophyta</taxon>
        <taxon>Tracheophyta</taxon>
        <taxon>Spermatophyta</taxon>
        <taxon>Magnoliopsida</taxon>
        <taxon>eudicotyledons</taxon>
        <taxon>Gunneridae</taxon>
        <taxon>Pentapetalae</taxon>
        <taxon>rosids</taxon>
        <taxon>fabids</taxon>
        <taxon>Malpighiales</taxon>
        <taxon>Euphorbiaceae</taxon>
        <taxon>Crotonoideae</taxon>
        <taxon>Micrandreae</taxon>
        <taxon>Hevea</taxon>
    </lineage>
</organism>
<dbReference type="InterPro" id="IPR032675">
    <property type="entry name" value="LRR_dom_sf"/>
</dbReference>
<keyword evidence="5" id="KW-1185">Reference proteome</keyword>
<dbReference type="InterPro" id="IPR055357">
    <property type="entry name" value="LRR_At1g61320_AtMIF1"/>
</dbReference>
<dbReference type="InterPro" id="IPR055411">
    <property type="entry name" value="LRR_FXL15/At3g58940/PEG3-like"/>
</dbReference>
<gene>
    <name evidence="4" type="ORF">P3X46_001490</name>
</gene>
<name>A0ABQ9NGY5_HEVBR</name>
<dbReference type="InterPro" id="IPR001810">
    <property type="entry name" value="F-box_dom"/>
</dbReference>
<accession>A0ABQ9NGY5</accession>
<dbReference type="CDD" id="cd22160">
    <property type="entry name" value="F-box_AtFBL13-like"/>
    <property type="match status" value="1"/>
</dbReference>
<dbReference type="InterPro" id="IPR036047">
    <property type="entry name" value="F-box-like_dom_sf"/>
</dbReference>
<evidence type="ECO:0000259" key="2">
    <source>
        <dbReference type="Pfam" id="PF23622"/>
    </source>
</evidence>
<comment type="caution">
    <text evidence="4">The sequence shown here is derived from an EMBL/GenBank/DDBJ whole genome shotgun (WGS) entry which is preliminary data.</text>
</comment>
<sequence length="552" mass="63237">MDATVSDSPQELNIERIDRISELPESIIHHIYSFLPTKDTAITTLLSKSWGSKWASYPNLDLDQSLFGKELEIFGFHRENPTENRQKRVRKEKFIKFICVQKFKLYISIHELKHISLVKKWIRLAMKRSVREVKVHTPMPPFLIRIHTLPQEIFACKSVTVLKLCCCDLRGLLYKAKGAIKLPSLHNLSLNQVFVDEFTVKVLLLSCPLIARFCFRNCKGDFNDLFVAGLENLKILKLIMPKSGFEELERVTIVAPSLQSLTISGDAVMIKAHKSQELKSLTLKGVDMVTDELFHNLMSEHPLLETLQLDHYMVTDELFHNLMSEHPLFETLQLDHCKMLERIKISSHRLKSLTIRDCLYLEHCEIVTPNLLSFEYDGNLSAFCGGFIYAPCQWKVKLELDCDILWLCDLESLVQGKRFKDLTLSISSEEISSYYDDDEKKPLAISPCCEVEHLSLGTDASQSSYKAIIEGLFSICQPKILSVASTIKSANKFIRDVKIERVKRAKEDDPQCLALLKQRPLQWDTLLNALPKLGGGHVYFALNWSTQALYQS</sequence>
<dbReference type="SUPFAM" id="SSF81383">
    <property type="entry name" value="F-box domain"/>
    <property type="match status" value="1"/>
</dbReference>
<evidence type="ECO:0000259" key="1">
    <source>
        <dbReference type="Pfam" id="PF00646"/>
    </source>
</evidence>
<evidence type="ECO:0000313" key="5">
    <source>
        <dbReference type="Proteomes" id="UP001174677"/>
    </source>
</evidence>
<dbReference type="Pfam" id="PF00646">
    <property type="entry name" value="F-box"/>
    <property type="match status" value="1"/>
</dbReference>
<dbReference type="PANTHER" id="PTHR34145">
    <property type="entry name" value="OS02G0105600 PROTEIN"/>
    <property type="match status" value="1"/>
</dbReference>
<dbReference type="Proteomes" id="UP001174677">
    <property type="component" value="Chromosome 1"/>
</dbReference>
<feature type="domain" description="F-box/LRR-repeat protein 15/At3g58940/PEG3-like LRR" evidence="3">
    <location>
        <begin position="118"/>
        <end position="272"/>
    </location>
</feature>
<dbReference type="InterPro" id="IPR053781">
    <property type="entry name" value="F-box_AtFBL13-like"/>
</dbReference>